<dbReference type="Gene3D" id="2.160.20.10">
    <property type="entry name" value="Single-stranded right-handed beta-helix, Pectin lyase-like"/>
    <property type="match status" value="1"/>
</dbReference>
<dbReference type="Proteomes" id="UP000008460">
    <property type="component" value="Chromosome"/>
</dbReference>
<dbReference type="eggNOG" id="ENOG5033JNE">
    <property type="taxonomic scope" value="Bacteria"/>
</dbReference>
<proteinExistence type="predicted"/>
<evidence type="ECO:0000313" key="3">
    <source>
        <dbReference type="EMBL" id="AEE44909.1"/>
    </source>
</evidence>
<evidence type="ECO:0000313" key="4">
    <source>
        <dbReference type="Proteomes" id="UP000008460"/>
    </source>
</evidence>
<evidence type="ECO:0000256" key="1">
    <source>
        <dbReference type="SAM" id="SignalP"/>
    </source>
</evidence>
<gene>
    <name evidence="3" type="ordered locus">Celf_0769</name>
</gene>
<dbReference type="HOGENOM" id="CLU_766605_0_0_11"/>
<accession>F4GZY7</accession>
<evidence type="ECO:0000259" key="2">
    <source>
        <dbReference type="Pfam" id="PF05048"/>
    </source>
</evidence>
<dbReference type="SUPFAM" id="SSF51126">
    <property type="entry name" value="Pectin lyase-like"/>
    <property type="match status" value="1"/>
</dbReference>
<reference evidence="3 4" key="1">
    <citation type="submission" date="2011-04" db="EMBL/GenBank/DDBJ databases">
        <title>Complete sequence of Cellulomonas fimi ATCC 484.</title>
        <authorList>
            <consortium name="US DOE Joint Genome Institute"/>
            <person name="Lucas S."/>
            <person name="Han J."/>
            <person name="Lapidus A."/>
            <person name="Cheng J.-F."/>
            <person name="Goodwin L."/>
            <person name="Pitluck S."/>
            <person name="Peters L."/>
            <person name="Chertkov O."/>
            <person name="Detter J.C."/>
            <person name="Han C."/>
            <person name="Tapia R."/>
            <person name="Land M."/>
            <person name="Hauser L."/>
            <person name="Kyrpides N."/>
            <person name="Ivanova N."/>
            <person name="Ovchinnikova G."/>
            <person name="Pagani I."/>
            <person name="Mead D."/>
            <person name="Brumm P."/>
            <person name="Woyke T."/>
        </authorList>
    </citation>
    <scope>NUCLEOTIDE SEQUENCE [LARGE SCALE GENOMIC DNA]</scope>
    <source>
        <strain evidence="4">ATCC 484 / DSM 20113 / JCM 1341 / NBRC 15513 / NCIMB 8980 / NCTC 7547</strain>
    </source>
</reference>
<name>F4GZY7_CELFA</name>
<dbReference type="InterPro" id="IPR007742">
    <property type="entry name" value="NosD_dom"/>
</dbReference>
<feature type="signal peptide" evidence="1">
    <location>
        <begin position="1"/>
        <end position="24"/>
    </location>
</feature>
<feature type="chain" id="PRO_5003315349" description="Periplasmic copper-binding protein NosD beta helix domain-containing protein" evidence="1">
    <location>
        <begin position="25"/>
        <end position="360"/>
    </location>
</feature>
<dbReference type="InterPro" id="IPR012334">
    <property type="entry name" value="Pectin_lyas_fold"/>
</dbReference>
<dbReference type="Pfam" id="PF05048">
    <property type="entry name" value="NosD"/>
    <property type="match status" value="1"/>
</dbReference>
<dbReference type="RefSeq" id="WP_013769938.1">
    <property type="nucleotide sequence ID" value="NC_015514.1"/>
</dbReference>
<dbReference type="KEGG" id="cfi:Celf_0769"/>
<dbReference type="AlphaFoldDB" id="F4GZY7"/>
<sequence>MRSRSVVVTVLAGAAALLAAPAQAAGPGPTPVTECGQQVTGPAYLAQDLTCTEVGVTVLGGGTLDLRGRTISGPGAAQGGTGVALGGDGAAEVRNGRITGFYNGVYAYGPGTKTVRSVTAEDNSHGVAAFGDMFEENPADLRIVRSTLRGNIDGVSTAWLHRVEVSRSTIVDNNWGAQFAWAGVAVVSTTTVEGNSTGVVCSVTCTVTGSTFTGNEYEGVFQDAGELDLSSSVLSDNGTGYQGGMSVARLTGNTFTSNGVGVVGGFELDLRLERSTFRDNGTGFTTDGDGGPVDTLVRNTFVHNGDAIVSDAAELALGRNTANANSGWGIHTPNATDLGGNRAAGNGNDPQCVGVVCQGS</sequence>
<feature type="domain" description="Periplasmic copper-binding protein NosD beta helix" evidence="2">
    <location>
        <begin position="140"/>
        <end position="263"/>
    </location>
</feature>
<organism evidence="3 4">
    <name type="scientific">Cellulomonas fimi (strain ATCC 484 / DSM 20113 / JCM 1341 / CCUG 24087 / LMG 16345 / NBRC 15513 / NCIMB 8980 / NCTC 7547 / NRS-133)</name>
    <dbReference type="NCBI Taxonomy" id="590998"/>
    <lineage>
        <taxon>Bacteria</taxon>
        <taxon>Bacillati</taxon>
        <taxon>Actinomycetota</taxon>
        <taxon>Actinomycetes</taxon>
        <taxon>Micrococcales</taxon>
        <taxon>Cellulomonadaceae</taxon>
        <taxon>Cellulomonas</taxon>
    </lineage>
</organism>
<protein>
    <recommendedName>
        <fullName evidence="2">Periplasmic copper-binding protein NosD beta helix domain-containing protein</fullName>
    </recommendedName>
</protein>
<dbReference type="EMBL" id="CP002666">
    <property type="protein sequence ID" value="AEE44909.1"/>
    <property type="molecule type" value="Genomic_DNA"/>
</dbReference>
<keyword evidence="1" id="KW-0732">Signal</keyword>
<dbReference type="InterPro" id="IPR011050">
    <property type="entry name" value="Pectin_lyase_fold/virulence"/>
</dbReference>
<keyword evidence="4" id="KW-1185">Reference proteome</keyword>